<organism evidence="2 3">
    <name type="scientific">Roseovarius phycicola</name>
    <dbReference type="NCBI Taxonomy" id="3080976"/>
    <lineage>
        <taxon>Bacteria</taxon>
        <taxon>Pseudomonadati</taxon>
        <taxon>Pseudomonadota</taxon>
        <taxon>Alphaproteobacteria</taxon>
        <taxon>Rhodobacterales</taxon>
        <taxon>Roseobacteraceae</taxon>
        <taxon>Roseovarius</taxon>
    </lineage>
</organism>
<gene>
    <name evidence="2" type="ORF">RZ517_00990</name>
</gene>
<evidence type="ECO:0000313" key="3">
    <source>
        <dbReference type="Proteomes" id="UP001364156"/>
    </source>
</evidence>
<feature type="signal peptide" evidence="1">
    <location>
        <begin position="1"/>
        <end position="23"/>
    </location>
</feature>
<dbReference type="RefSeq" id="WP_338549631.1">
    <property type="nucleotide sequence ID" value="NZ_CP146069.1"/>
</dbReference>
<reference evidence="2 3" key="1">
    <citation type="submission" date="2023-10" db="EMBL/GenBank/DDBJ databases">
        <title>Roseovarius strain S88 nov., isolated from a marine algae.</title>
        <authorList>
            <person name="Lee M.W."/>
            <person name="Lee J.K."/>
            <person name="Kim J.M."/>
            <person name="Choi D.G."/>
            <person name="Baek J.H."/>
            <person name="Bayburt H."/>
            <person name="Jung J.J."/>
            <person name="Han D.M."/>
            <person name="Jeon C.O."/>
        </authorList>
    </citation>
    <scope>NUCLEOTIDE SEQUENCE [LARGE SCALE GENOMIC DNA]</scope>
    <source>
        <strain evidence="2 3">S88</strain>
    </source>
</reference>
<name>A0ABZ2HMA2_9RHOB</name>
<dbReference type="Proteomes" id="UP001364156">
    <property type="component" value="Chromosome"/>
</dbReference>
<evidence type="ECO:0008006" key="4">
    <source>
        <dbReference type="Google" id="ProtNLM"/>
    </source>
</evidence>
<proteinExistence type="predicted"/>
<evidence type="ECO:0000256" key="1">
    <source>
        <dbReference type="SAM" id="SignalP"/>
    </source>
</evidence>
<keyword evidence="1" id="KW-0732">Signal</keyword>
<protein>
    <recommendedName>
        <fullName evidence="4">Lipoprotein</fullName>
    </recommendedName>
</protein>
<sequence length="104" mass="11145">MVRQLLTTMAVVGLGFAAIPAHAASCAERDTVVKRLESQYDEMFSAGGLQTIRNKQTLVEVWSSQETGTFTVMLTTPDGLACVVATGTDWHQVDVDALPQGSES</sequence>
<evidence type="ECO:0000313" key="2">
    <source>
        <dbReference type="EMBL" id="WWR46788.1"/>
    </source>
</evidence>
<accession>A0ABZ2HMA2</accession>
<feature type="chain" id="PRO_5046174405" description="Lipoprotein" evidence="1">
    <location>
        <begin position="24"/>
        <end position="104"/>
    </location>
</feature>
<dbReference type="EMBL" id="CP146069">
    <property type="protein sequence ID" value="WWR46788.1"/>
    <property type="molecule type" value="Genomic_DNA"/>
</dbReference>
<keyword evidence="3" id="KW-1185">Reference proteome</keyword>